<evidence type="ECO:0000256" key="9">
    <source>
        <dbReference type="ARBA" id="ARBA00044968"/>
    </source>
</evidence>
<comment type="cofactor">
    <cofactor evidence="1">
        <name>Mg(2+)</name>
        <dbReference type="ChEBI" id="CHEBI:18420"/>
    </cofactor>
</comment>
<name>A0ABV8UA29_9PROT</name>
<dbReference type="NCBIfam" id="TIGR02009">
    <property type="entry name" value="PGMB-YQAB-SF"/>
    <property type="match status" value="1"/>
</dbReference>
<keyword evidence="12" id="KW-1185">Reference proteome</keyword>
<dbReference type="SFLD" id="SFLDG01129">
    <property type="entry name" value="C1.5:_HAD__Beta-PGM__Phosphata"/>
    <property type="match status" value="1"/>
</dbReference>
<dbReference type="SFLD" id="SFLDG01135">
    <property type="entry name" value="C1.5.6:_HAD__Beta-PGM__Phospha"/>
    <property type="match status" value="1"/>
</dbReference>
<dbReference type="Gene3D" id="1.10.150.240">
    <property type="entry name" value="Putative phosphatase, domain 2"/>
    <property type="match status" value="1"/>
</dbReference>
<dbReference type="CDD" id="cd02598">
    <property type="entry name" value="HAD_BPGM"/>
    <property type="match status" value="1"/>
</dbReference>
<dbReference type="SFLD" id="SFLDS00003">
    <property type="entry name" value="Haloacid_Dehalogenase"/>
    <property type="match status" value="1"/>
</dbReference>
<dbReference type="InterPro" id="IPR023214">
    <property type="entry name" value="HAD_sf"/>
</dbReference>
<comment type="similarity">
    <text evidence="2">Belongs to the HAD-like hydrolase superfamily. CbbY/CbbZ/Gph/YieH family.</text>
</comment>
<evidence type="ECO:0000256" key="1">
    <source>
        <dbReference type="ARBA" id="ARBA00001946"/>
    </source>
</evidence>
<dbReference type="PANTHER" id="PTHR46193:SF18">
    <property type="entry name" value="HEXITOL PHOSPHATASE B"/>
    <property type="match status" value="1"/>
</dbReference>
<proteinExistence type="inferred from homology"/>
<evidence type="ECO:0000256" key="3">
    <source>
        <dbReference type="ARBA" id="ARBA00022553"/>
    </source>
</evidence>
<evidence type="ECO:0000256" key="2">
    <source>
        <dbReference type="ARBA" id="ARBA00006171"/>
    </source>
</evidence>
<dbReference type="InterPro" id="IPR051600">
    <property type="entry name" value="Beta-PGM-like"/>
</dbReference>
<accession>A0ABV8UA29</accession>
<comment type="catalytic activity">
    <reaction evidence="8">
        <text>beta-D-glucose 1-phosphate = beta-D-glucose 6-phosphate</text>
        <dbReference type="Rhea" id="RHEA:20113"/>
        <dbReference type="ChEBI" id="CHEBI:57684"/>
        <dbReference type="ChEBI" id="CHEBI:58247"/>
        <dbReference type="EC" id="5.4.2.6"/>
    </reaction>
</comment>
<dbReference type="EC" id="5.4.2.6" evidence="9"/>
<evidence type="ECO:0000256" key="10">
    <source>
        <dbReference type="ARBA" id="ARBA00044991"/>
    </source>
</evidence>
<dbReference type="InterPro" id="IPR036412">
    <property type="entry name" value="HAD-like_sf"/>
</dbReference>
<dbReference type="InterPro" id="IPR006439">
    <property type="entry name" value="HAD-SF_hydro_IA"/>
</dbReference>
<sequence length="215" mass="22911">MAQKACIFDLDGVITDTAHYHFLAWRRLAQSLNIPFDEEDNHRLKGVGRMESLAYILDKGARTVSDDELASLAHQKNKDYQDLITGISPTDLLPGILDAFAWLKSHGWLVGLASASRNAPQVLAGLKITEQFDYVADAGAIPNGKPAPDIFLDVAKAFGLSASQCVGVEDAVAGITAIKSAGMYAAGIGDAAVLTEADIVLPTPEGLPEQVFSIF</sequence>
<dbReference type="SUPFAM" id="SSF56784">
    <property type="entry name" value="HAD-like"/>
    <property type="match status" value="1"/>
</dbReference>
<protein>
    <recommendedName>
        <fullName evidence="10">Beta-phosphoglucomutase</fullName>
        <ecNumber evidence="9">5.4.2.6</ecNumber>
    </recommendedName>
</protein>
<dbReference type="InterPro" id="IPR023198">
    <property type="entry name" value="PGP-like_dom2"/>
</dbReference>
<evidence type="ECO:0000256" key="7">
    <source>
        <dbReference type="ARBA" id="ARBA00023277"/>
    </source>
</evidence>
<dbReference type="InterPro" id="IPR010972">
    <property type="entry name" value="Beta-PGM"/>
</dbReference>
<dbReference type="Proteomes" id="UP001595776">
    <property type="component" value="Unassembled WGS sequence"/>
</dbReference>
<dbReference type="RefSeq" id="WP_068151926.1">
    <property type="nucleotide sequence ID" value="NZ_JBHSCR010000005.1"/>
</dbReference>
<evidence type="ECO:0000256" key="6">
    <source>
        <dbReference type="ARBA" id="ARBA00023235"/>
    </source>
</evidence>
<dbReference type="Pfam" id="PF00702">
    <property type="entry name" value="Hydrolase"/>
    <property type="match status" value="1"/>
</dbReference>
<dbReference type="InterPro" id="IPR010976">
    <property type="entry name" value="B-phosphoglucomutase_hydrolase"/>
</dbReference>
<organism evidence="11 12">
    <name type="scientific">Kordiimonas lipolytica</name>
    <dbReference type="NCBI Taxonomy" id="1662421"/>
    <lineage>
        <taxon>Bacteria</taxon>
        <taxon>Pseudomonadati</taxon>
        <taxon>Pseudomonadota</taxon>
        <taxon>Alphaproteobacteria</taxon>
        <taxon>Kordiimonadales</taxon>
        <taxon>Kordiimonadaceae</taxon>
        <taxon>Kordiimonas</taxon>
    </lineage>
</organism>
<keyword evidence="6 11" id="KW-0413">Isomerase</keyword>
<reference evidence="12" key="1">
    <citation type="journal article" date="2019" name="Int. J. Syst. Evol. Microbiol.">
        <title>The Global Catalogue of Microorganisms (GCM) 10K type strain sequencing project: providing services to taxonomists for standard genome sequencing and annotation.</title>
        <authorList>
            <consortium name="The Broad Institute Genomics Platform"/>
            <consortium name="The Broad Institute Genome Sequencing Center for Infectious Disease"/>
            <person name="Wu L."/>
            <person name="Ma J."/>
        </authorList>
    </citation>
    <scope>NUCLEOTIDE SEQUENCE [LARGE SCALE GENOMIC DNA]</scope>
    <source>
        <strain evidence="12">CGMCC 1.15304</strain>
    </source>
</reference>
<evidence type="ECO:0000256" key="8">
    <source>
        <dbReference type="ARBA" id="ARBA00044926"/>
    </source>
</evidence>
<keyword evidence="5" id="KW-0460">Magnesium</keyword>
<comment type="caution">
    <text evidence="11">The sequence shown here is derived from an EMBL/GenBank/DDBJ whole genome shotgun (WGS) entry which is preliminary data.</text>
</comment>
<dbReference type="NCBIfam" id="TIGR01990">
    <property type="entry name" value="bPGM"/>
    <property type="match status" value="1"/>
</dbReference>
<dbReference type="GO" id="GO:0008801">
    <property type="term" value="F:beta-phosphoglucomutase activity"/>
    <property type="evidence" value="ECO:0007669"/>
    <property type="project" value="UniProtKB-EC"/>
</dbReference>
<keyword evidence="3" id="KW-0597">Phosphoprotein</keyword>
<dbReference type="Gene3D" id="3.40.50.1000">
    <property type="entry name" value="HAD superfamily/HAD-like"/>
    <property type="match status" value="1"/>
</dbReference>
<keyword evidence="4" id="KW-0479">Metal-binding</keyword>
<gene>
    <name evidence="11" type="primary">pgmB</name>
    <name evidence="11" type="ORF">ACFO5Q_08975</name>
</gene>
<dbReference type="PANTHER" id="PTHR46193">
    <property type="entry name" value="6-PHOSPHOGLUCONATE PHOSPHATASE"/>
    <property type="match status" value="1"/>
</dbReference>
<keyword evidence="7" id="KW-0119">Carbohydrate metabolism</keyword>
<evidence type="ECO:0000313" key="12">
    <source>
        <dbReference type="Proteomes" id="UP001595776"/>
    </source>
</evidence>
<evidence type="ECO:0000256" key="4">
    <source>
        <dbReference type="ARBA" id="ARBA00022723"/>
    </source>
</evidence>
<evidence type="ECO:0000313" key="11">
    <source>
        <dbReference type="EMBL" id="MFC4347975.1"/>
    </source>
</evidence>
<evidence type="ECO:0000256" key="5">
    <source>
        <dbReference type="ARBA" id="ARBA00022842"/>
    </source>
</evidence>
<dbReference type="NCBIfam" id="TIGR01509">
    <property type="entry name" value="HAD-SF-IA-v3"/>
    <property type="match status" value="1"/>
</dbReference>
<dbReference type="EMBL" id="JBHSCR010000005">
    <property type="protein sequence ID" value="MFC4347975.1"/>
    <property type="molecule type" value="Genomic_DNA"/>
</dbReference>